<reference evidence="2" key="1">
    <citation type="submission" date="2020-03" db="EMBL/GenBank/DDBJ databases">
        <title>The deep terrestrial virosphere.</title>
        <authorList>
            <person name="Holmfeldt K."/>
            <person name="Nilsson E."/>
            <person name="Simone D."/>
            <person name="Lopez-Fernandez M."/>
            <person name="Wu X."/>
            <person name="de Brujin I."/>
            <person name="Lundin D."/>
            <person name="Andersson A."/>
            <person name="Bertilsson S."/>
            <person name="Dopson M."/>
        </authorList>
    </citation>
    <scope>NUCLEOTIDE SEQUENCE</scope>
    <source>
        <strain evidence="2">MM415A01503</strain>
        <strain evidence="1">MM415B00353</strain>
    </source>
</reference>
<organism evidence="2">
    <name type="scientific">viral metagenome</name>
    <dbReference type="NCBI Taxonomy" id="1070528"/>
    <lineage>
        <taxon>unclassified sequences</taxon>
        <taxon>metagenomes</taxon>
        <taxon>organismal metagenomes</taxon>
    </lineage>
</organism>
<evidence type="ECO:0000313" key="2">
    <source>
        <dbReference type="EMBL" id="QJA76496.1"/>
    </source>
</evidence>
<protein>
    <submittedName>
        <fullName evidence="2">Uncharacterized protein</fullName>
    </submittedName>
</protein>
<dbReference type="EMBL" id="MT142228">
    <property type="protein sequence ID" value="QJA76496.1"/>
    <property type="molecule type" value="Genomic_DNA"/>
</dbReference>
<evidence type="ECO:0000313" key="1">
    <source>
        <dbReference type="EMBL" id="QJA66389.1"/>
    </source>
</evidence>
<dbReference type="EMBL" id="MT141554">
    <property type="protein sequence ID" value="QJA66389.1"/>
    <property type="molecule type" value="Genomic_DNA"/>
</dbReference>
<accession>A0A6M3K298</accession>
<name>A0A6M3K298_9ZZZZ</name>
<gene>
    <name evidence="2" type="ORF">MM415A01503_0016</name>
    <name evidence="1" type="ORF">MM415B00353_0036</name>
</gene>
<proteinExistence type="predicted"/>
<dbReference type="AlphaFoldDB" id="A0A6M3K298"/>
<sequence>MNECYICHAKVGEQHAEYCSVSPGKVICPHEFAAPYTDMECEYCGKKMGDAMRDGEYDPFDKIR</sequence>